<accession>G4Z116</accession>
<dbReference type="EMBL" id="JH159152">
    <property type="protein sequence ID" value="EGZ24017.1"/>
    <property type="molecule type" value="Genomic_DNA"/>
</dbReference>
<organism evidence="2 3">
    <name type="scientific">Phytophthora sojae (strain P6497)</name>
    <name type="common">Soybean stem and root rot agent</name>
    <name type="synonym">Phytophthora megasperma f. sp. glycines</name>
    <dbReference type="NCBI Taxonomy" id="1094619"/>
    <lineage>
        <taxon>Eukaryota</taxon>
        <taxon>Sar</taxon>
        <taxon>Stramenopiles</taxon>
        <taxon>Oomycota</taxon>
        <taxon>Peronosporomycetes</taxon>
        <taxon>Peronosporales</taxon>
        <taxon>Peronosporaceae</taxon>
        <taxon>Phytophthora</taxon>
    </lineage>
</organism>
<feature type="compositionally biased region" description="Basic residues" evidence="1">
    <location>
        <begin position="264"/>
        <end position="280"/>
    </location>
</feature>
<feature type="region of interest" description="Disordered" evidence="1">
    <location>
        <begin position="240"/>
        <end position="289"/>
    </location>
</feature>
<dbReference type="OMA" id="QFEQAYG"/>
<evidence type="ECO:0000313" key="2">
    <source>
        <dbReference type="EMBL" id="EGZ24017.1"/>
    </source>
</evidence>
<protein>
    <recommendedName>
        <fullName evidence="4">PWWP domain-containing protein</fullName>
    </recommendedName>
</protein>
<sequence length="303" mass="34216">MAPKRKTLKRAAADDEPAPARSAVLSEGDWLDVMDLDGVWSVARVLSVPSAGEVAITYDGWPSDYNEVVRVDSDRVAPYHTYTWAVKCWVKYLNWPIWPSVVTIRSPGTEAGIKNLSRENRLDVDFVDDANFAKRGRVWQTKGQVKPFADKYDENRTGSNGNQFERALEFVLQSSASDEMPKFVGRGTLPLQYKKTIADPVAKLRKSMGDDAWFGKFADSKARHWETHMYDVVGIEEAEEGLAKQESAEESSASDEPVKEVKPKPKRTKQSALPKKKRTKVSTAKRQMKAPFMGERRLLYVKK</sequence>
<dbReference type="CDD" id="cd05162">
    <property type="entry name" value="PWWP"/>
    <property type="match status" value="1"/>
</dbReference>
<evidence type="ECO:0000313" key="3">
    <source>
        <dbReference type="Proteomes" id="UP000002640"/>
    </source>
</evidence>
<keyword evidence="3" id="KW-1185">Reference proteome</keyword>
<evidence type="ECO:0008006" key="4">
    <source>
        <dbReference type="Google" id="ProtNLM"/>
    </source>
</evidence>
<dbReference type="RefSeq" id="XP_009519305.1">
    <property type="nucleotide sequence ID" value="XM_009521010.1"/>
</dbReference>
<dbReference type="KEGG" id="psoj:PHYSODRAFT_325170"/>
<dbReference type="Proteomes" id="UP000002640">
    <property type="component" value="Unassembled WGS sequence"/>
</dbReference>
<evidence type="ECO:0000256" key="1">
    <source>
        <dbReference type="SAM" id="MobiDB-lite"/>
    </source>
</evidence>
<dbReference type="AlphaFoldDB" id="G4Z116"/>
<dbReference type="CDD" id="cd20104">
    <property type="entry name" value="MBT_PHF20L1-like"/>
    <property type="match status" value="1"/>
</dbReference>
<proteinExistence type="predicted"/>
<gene>
    <name evidence="2" type="ORF">PHYSODRAFT_325170</name>
</gene>
<dbReference type="InParanoid" id="G4Z116"/>
<name>G4Z116_PHYSP</name>
<dbReference type="Gene3D" id="2.30.30.140">
    <property type="match status" value="2"/>
</dbReference>
<reference evidence="2 3" key="1">
    <citation type="journal article" date="2006" name="Science">
        <title>Phytophthora genome sequences uncover evolutionary origins and mechanisms of pathogenesis.</title>
        <authorList>
            <person name="Tyler B.M."/>
            <person name="Tripathy S."/>
            <person name="Zhang X."/>
            <person name="Dehal P."/>
            <person name="Jiang R.H."/>
            <person name="Aerts A."/>
            <person name="Arredondo F.D."/>
            <person name="Baxter L."/>
            <person name="Bensasson D."/>
            <person name="Beynon J.L."/>
            <person name="Chapman J."/>
            <person name="Damasceno C.M."/>
            <person name="Dorrance A.E."/>
            <person name="Dou D."/>
            <person name="Dickerman A.W."/>
            <person name="Dubchak I.L."/>
            <person name="Garbelotto M."/>
            <person name="Gijzen M."/>
            <person name="Gordon S.G."/>
            <person name="Govers F."/>
            <person name="Grunwald N.J."/>
            <person name="Huang W."/>
            <person name="Ivors K.L."/>
            <person name="Jones R.W."/>
            <person name="Kamoun S."/>
            <person name="Krampis K."/>
            <person name="Lamour K.H."/>
            <person name="Lee M.K."/>
            <person name="McDonald W.H."/>
            <person name="Medina M."/>
            <person name="Meijer H.J."/>
            <person name="Nordberg E.K."/>
            <person name="Maclean D.J."/>
            <person name="Ospina-Giraldo M.D."/>
            <person name="Morris P.F."/>
            <person name="Phuntumart V."/>
            <person name="Putnam N.H."/>
            <person name="Rash S."/>
            <person name="Rose J.K."/>
            <person name="Sakihama Y."/>
            <person name="Salamov A.A."/>
            <person name="Savidor A."/>
            <person name="Scheuring C.F."/>
            <person name="Smith B.M."/>
            <person name="Sobral B.W."/>
            <person name="Terry A."/>
            <person name="Torto-Alalibo T.A."/>
            <person name="Win J."/>
            <person name="Xu Z."/>
            <person name="Zhang H."/>
            <person name="Grigoriev I.V."/>
            <person name="Rokhsar D.S."/>
            <person name="Boore J.L."/>
        </authorList>
    </citation>
    <scope>NUCLEOTIDE SEQUENCE [LARGE SCALE GENOMIC DNA]</scope>
    <source>
        <strain evidence="2 3">P6497</strain>
    </source>
</reference>
<dbReference type="SUPFAM" id="SSF63748">
    <property type="entry name" value="Tudor/PWWP/MBT"/>
    <property type="match status" value="2"/>
</dbReference>
<dbReference type="GeneID" id="20645224"/>